<evidence type="ECO:0000313" key="3">
    <source>
        <dbReference type="EMBL" id="JAA71426.1"/>
    </source>
</evidence>
<feature type="chain" id="PRO_5005518009" evidence="1">
    <location>
        <begin position="20"/>
        <end position="82"/>
    </location>
</feature>
<dbReference type="SUPFAM" id="SSF57362">
    <property type="entry name" value="BPTI-like"/>
    <property type="match status" value="1"/>
</dbReference>
<dbReference type="PROSITE" id="PS50279">
    <property type="entry name" value="BPTI_KUNITZ_2"/>
    <property type="match status" value="1"/>
</dbReference>
<dbReference type="Pfam" id="PF00014">
    <property type="entry name" value="Kunitz_BPTI"/>
    <property type="match status" value="1"/>
</dbReference>
<dbReference type="GO" id="GO:0004867">
    <property type="term" value="F:serine-type endopeptidase inhibitor activity"/>
    <property type="evidence" value="ECO:0007669"/>
    <property type="project" value="InterPro"/>
</dbReference>
<feature type="signal peptide" evidence="1">
    <location>
        <begin position="1"/>
        <end position="19"/>
    </location>
</feature>
<dbReference type="PROSITE" id="PS51257">
    <property type="entry name" value="PROKAR_LIPOPROTEIN"/>
    <property type="match status" value="1"/>
</dbReference>
<protein>
    <submittedName>
        <fullName evidence="3">Putative salivary kunitz domain protein</fullName>
    </submittedName>
</protein>
<keyword evidence="1" id="KW-0732">Signal</keyword>
<dbReference type="InterPro" id="IPR036880">
    <property type="entry name" value="Kunitz_BPTI_sf"/>
</dbReference>
<dbReference type="SMART" id="SM00131">
    <property type="entry name" value="KU"/>
    <property type="match status" value="1"/>
</dbReference>
<evidence type="ECO:0000259" key="2">
    <source>
        <dbReference type="PROSITE" id="PS50279"/>
    </source>
</evidence>
<sequence>MKATIAGLCLLAAAGCVLGLLPEKICRAPHAVGSCDGTVKTTWYFDGNTDQCEKYEGCGKGYNDFGSEDCCKDSCPYGKHKP</sequence>
<proteinExistence type="evidence at transcript level"/>
<organism evidence="3">
    <name type="scientific">Ixodes ricinus</name>
    <name type="common">Common tick</name>
    <name type="synonym">Acarus ricinus</name>
    <dbReference type="NCBI Taxonomy" id="34613"/>
    <lineage>
        <taxon>Eukaryota</taxon>
        <taxon>Metazoa</taxon>
        <taxon>Ecdysozoa</taxon>
        <taxon>Arthropoda</taxon>
        <taxon>Chelicerata</taxon>
        <taxon>Arachnida</taxon>
        <taxon>Acari</taxon>
        <taxon>Parasitiformes</taxon>
        <taxon>Ixodida</taxon>
        <taxon>Ixodoidea</taxon>
        <taxon>Ixodidae</taxon>
        <taxon>Ixodinae</taxon>
        <taxon>Ixodes</taxon>
    </lineage>
</organism>
<evidence type="ECO:0000256" key="1">
    <source>
        <dbReference type="SAM" id="SignalP"/>
    </source>
</evidence>
<reference evidence="3" key="1">
    <citation type="submission" date="2012-12" db="EMBL/GenBank/DDBJ databases">
        <title>Identification and characterization of a phenylalanine ammonia-lyase gene family in Isatis indigotica Fort.</title>
        <authorList>
            <person name="Liu Q."/>
            <person name="Chen J."/>
            <person name="Zhou X."/>
            <person name="Di P."/>
            <person name="Xiao Y."/>
            <person name="Xuan H."/>
            <person name="Zhang L."/>
            <person name="Chen W."/>
        </authorList>
    </citation>
    <scope>NUCLEOTIDE SEQUENCE</scope>
    <source>
        <tissue evidence="3">Salivary gland</tissue>
    </source>
</reference>
<dbReference type="Gene3D" id="4.10.410.10">
    <property type="entry name" value="Pancreatic trypsin inhibitor Kunitz domain"/>
    <property type="match status" value="1"/>
</dbReference>
<dbReference type="EMBL" id="GADI01002382">
    <property type="protein sequence ID" value="JAA71426.1"/>
    <property type="molecule type" value="mRNA"/>
</dbReference>
<feature type="domain" description="BPTI/Kunitz inhibitor" evidence="2">
    <location>
        <begin position="26"/>
        <end position="75"/>
    </location>
</feature>
<dbReference type="InterPro" id="IPR002223">
    <property type="entry name" value="Kunitz_BPTI"/>
</dbReference>
<dbReference type="AlphaFoldDB" id="A0A0K8RK04"/>
<name>A0A0K8RK04_IXORI</name>
<accession>A0A0K8RK04</accession>